<proteinExistence type="predicted"/>
<dbReference type="PROSITE" id="PS51257">
    <property type="entry name" value="PROKAR_LIPOPROTEIN"/>
    <property type="match status" value="1"/>
</dbReference>
<dbReference type="EMBL" id="DTQM01000069">
    <property type="protein sequence ID" value="HGC42298.1"/>
    <property type="molecule type" value="Genomic_DNA"/>
</dbReference>
<dbReference type="InterPro" id="IPR050330">
    <property type="entry name" value="Bact_OuterMem_StrucFunc"/>
</dbReference>
<dbReference type="InterPro" id="IPR036737">
    <property type="entry name" value="OmpA-like_sf"/>
</dbReference>
<organism evidence="6">
    <name type="scientific">Acidicaldus sp</name>
    <dbReference type="NCBI Taxonomy" id="1872105"/>
    <lineage>
        <taxon>Bacteria</taxon>
        <taxon>Pseudomonadati</taxon>
        <taxon>Pseudomonadota</taxon>
        <taxon>Alphaproteobacteria</taxon>
        <taxon>Acetobacterales</taxon>
        <taxon>Acetobacteraceae</taxon>
        <taxon>Acidicaldus</taxon>
    </lineage>
</organism>
<accession>A0A8J4M5P7</accession>
<sequence>MRMPKPRRPRRLILLLPLLAGLAACNGWWHQELSDYPVFFTPGSAALDQTAQAVIQVAADYAKAHPRQQVVVTGYADATGSTPANLALSDQRAQAVTDQLVTDGVERGRIRHNAHGATDTLLSGQADRRVDIQIGG</sequence>
<dbReference type="InterPro" id="IPR006665">
    <property type="entry name" value="OmpA-like"/>
</dbReference>
<keyword evidence="2 4" id="KW-0472">Membrane</keyword>
<dbReference type="Gene3D" id="3.30.1330.60">
    <property type="entry name" value="OmpA-like domain"/>
    <property type="match status" value="1"/>
</dbReference>
<dbReference type="PRINTS" id="PR01021">
    <property type="entry name" value="OMPADOMAIN"/>
</dbReference>
<dbReference type="PANTHER" id="PTHR30329:SF21">
    <property type="entry name" value="LIPOPROTEIN YIAD-RELATED"/>
    <property type="match status" value="1"/>
</dbReference>
<evidence type="ECO:0000256" key="1">
    <source>
        <dbReference type="ARBA" id="ARBA00004442"/>
    </source>
</evidence>
<gene>
    <name evidence="6" type="ORF">ENY07_03610</name>
</gene>
<protein>
    <submittedName>
        <fullName evidence="6">OmpA family protein</fullName>
    </submittedName>
</protein>
<evidence type="ECO:0000256" key="2">
    <source>
        <dbReference type="ARBA" id="ARBA00023136"/>
    </source>
</evidence>
<dbReference type="AlphaFoldDB" id="A0A8J4M5P7"/>
<evidence type="ECO:0000256" key="3">
    <source>
        <dbReference type="ARBA" id="ARBA00023237"/>
    </source>
</evidence>
<dbReference type="InterPro" id="IPR006664">
    <property type="entry name" value="OMP_bac"/>
</dbReference>
<name>A0A8J4M5P7_9PROT</name>
<evidence type="ECO:0000313" key="6">
    <source>
        <dbReference type="EMBL" id="HGC42298.1"/>
    </source>
</evidence>
<evidence type="ECO:0000259" key="5">
    <source>
        <dbReference type="PROSITE" id="PS51123"/>
    </source>
</evidence>
<dbReference type="GO" id="GO:0009279">
    <property type="term" value="C:cell outer membrane"/>
    <property type="evidence" value="ECO:0007669"/>
    <property type="project" value="UniProtKB-SubCell"/>
</dbReference>
<dbReference type="CDD" id="cd07185">
    <property type="entry name" value="OmpA_C-like"/>
    <property type="match status" value="1"/>
</dbReference>
<reference evidence="6" key="1">
    <citation type="journal article" date="2020" name="mSystems">
        <title>Genome- and Community-Level Interaction Insights into Carbon Utilization and Element Cycling Functions of Hydrothermarchaeota in Hydrothermal Sediment.</title>
        <authorList>
            <person name="Zhou Z."/>
            <person name="Liu Y."/>
            <person name="Xu W."/>
            <person name="Pan J."/>
            <person name="Luo Z.H."/>
            <person name="Li M."/>
        </authorList>
    </citation>
    <scope>NUCLEOTIDE SEQUENCE</scope>
    <source>
        <strain evidence="6">SpSt-997</strain>
    </source>
</reference>
<dbReference type="Pfam" id="PF00691">
    <property type="entry name" value="OmpA"/>
    <property type="match status" value="1"/>
</dbReference>
<keyword evidence="3" id="KW-0998">Cell outer membrane</keyword>
<dbReference type="PROSITE" id="PS51123">
    <property type="entry name" value="OMPA_2"/>
    <property type="match status" value="1"/>
</dbReference>
<dbReference type="PANTHER" id="PTHR30329">
    <property type="entry name" value="STATOR ELEMENT OF FLAGELLAR MOTOR COMPLEX"/>
    <property type="match status" value="1"/>
</dbReference>
<comment type="caution">
    <text evidence="6">The sequence shown here is derived from an EMBL/GenBank/DDBJ whole genome shotgun (WGS) entry which is preliminary data.</text>
</comment>
<dbReference type="SUPFAM" id="SSF103088">
    <property type="entry name" value="OmpA-like"/>
    <property type="match status" value="1"/>
</dbReference>
<comment type="subcellular location">
    <subcellularLocation>
        <location evidence="1">Cell outer membrane</location>
    </subcellularLocation>
</comment>
<evidence type="ECO:0000256" key="4">
    <source>
        <dbReference type="PROSITE-ProRule" id="PRU00473"/>
    </source>
</evidence>
<feature type="domain" description="OmpA-like" evidence="5">
    <location>
        <begin position="27"/>
        <end position="136"/>
    </location>
</feature>